<keyword evidence="5" id="KW-0687">Ribonucleoprotein</keyword>
<evidence type="ECO:0000256" key="4">
    <source>
        <dbReference type="ARBA" id="ARBA00023128"/>
    </source>
</evidence>
<dbReference type="EMBL" id="JAIWOZ010000004">
    <property type="protein sequence ID" value="KAH6605960.1"/>
    <property type="molecule type" value="Genomic_DNA"/>
</dbReference>
<keyword evidence="4" id="KW-0496">Mitochondrion</keyword>
<keyword evidence="9" id="KW-1185">Reference proteome</keyword>
<organism evidence="8 9">
    <name type="scientific">Trichoderma cornu-damae</name>
    <dbReference type="NCBI Taxonomy" id="654480"/>
    <lineage>
        <taxon>Eukaryota</taxon>
        <taxon>Fungi</taxon>
        <taxon>Dikarya</taxon>
        <taxon>Ascomycota</taxon>
        <taxon>Pezizomycotina</taxon>
        <taxon>Sordariomycetes</taxon>
        <taxon>Hypocreomycetidae</taxon>
        <taxon>Hypocreales</taxon>
        <taxon>Hypocreaceae</taxon>
        <taxon>Trichoderma</taxon>
    </lineage>
</organism>
<evidence type="ECO:0000313" key="9">
    <source>
        <dbReference type="Proteomes" id="UP000827724"/>
    </source>
</evidence>
<comment type="subcellular location">
    <subcellularLocation>
        <location evidence="1">Mitochondrion</location>
    </subcellularLocation>
</comment>
<keyword evidence="3" id="KW-0689">Ribosomal protein</keyword>
<evidence type="ECO:0000256" key="3">
    <source>
        <dbReference type="ARBA" id="ARBA00022980"/>
    </source>
</evidence>
<protein>
    <recommendedName>
        <fullName evidence="6">Large ribosomal subunit protein mL50</fullName>
    </recommendedName>
</protein>
<proteinExistence type="inferred from homology"/>
<evidence type="ECO:0000256" key="6">
    <source>
        <dbReference type="ARBA" id="ARBA00035183"/>
    </source>
</evidence>
<evidence type="ECO:0000313" key="8">
    <source>
        <dbReference type="EMBL" id="KAH6605960.1"/>
    </source>
</evidence>
<evidence type="ECO:0000256" key="5">
    <source>
        <dbReference type="ARBA" id="ARBA00023274"/>
    </source>
</evidence>
<dbReference type="GO" id="GO:0005840">
    <property type="term" value="C:ribosome"/>
    <property type="evidence" value="ECO:0007669"/>
    <property type="project" value="UniProtKB-KW"/>
</dbReference>
<evidence type="ECO:0000256" key="1">
    <source>
        <dbReference type="ARBA" id="ARBA00004173"/>
    </source>
</evidence>
<dbReference type="Proteomes" id="UP000827724">
    <property type="component" value="Unassembled WGS sequence"/>
</dbReference>
<comment type="caution">
    <text evidence="8">The sequence shown here is derived from an EMBL/GenBank/DDBJ whole genome shotgun (WGS) entry which is preliminary data.</text>
</comment>
<comment type="similarity">
    <text evidence="2">Belongs to the mitochondrion-specific ribosomal protein mL50 family.</text>
</comment>
<dbReference type="OrthoDB" id="6220758at2759"/>
<dbReference type="InterPro" id="IPR018305">
    <property type="entry name" value="Ribosomal_m50"/>
</dbReference>
<name>A0A9P8QGW1_9HYPO</name>
<dbReference type="Pfam" id="PF10501">
    <property type="entry name" value="Ribosomal_L50"/>
    <property type="match status" value="1"/>
</dbReference>
<dbReference type="GO" id="GO:0005739">
    <property type="term" value="C:mitochondrion"/>
    <property type="evidence" value="ECO:0007669"/>
    <property type="project" value="UniProtKB-SubCell"/>
</dbReference>
<evidence type="ECO:0000256" key="2">
    <source>
        <dbReference type="ARBA" id="ARBA00008860"/>
    </source>
</evidence>
<feature type="compositionally biased region" description="Basic and acidic residues" evidence="7">
    <location>
        <begin position="108"/>
        <end position="119"/>
    </location>
</feature>
<dbReference type="GO" id="GO:1990904">
    <property type="term" value="C:ribonucleoprotein complex"/>
    <property type="evidence" value="ECO:0007669"/>
    <property type="project" value="UniProtKB-KW"/>
</dbReference>
<gene>
    <name evidence="8" type="ORF">Trco_005113</name>
</gene>
<feature type="region of interest" description="Disordered" evidence="7">
    <location>
        <begin position="58"/>
        <end position="120"/>
    </location>
</feature>
<evidence type="ECO:0000256" key="7">
    <source>
        <dbReference type="SAM" id="MobiDB-lite"/>
    </source>
</evidence>
<reference evidence="8" key="1">
    <citation type="submission" date="2021-08" db="EMBL/GenBank/DDBJ databases">
        <title>Chromosome-Level Trichoderma cornu-damae using Hi-C Data.</title>
        <authorList>
            <person name="Kim C.S."/>
        </authorList>
    </citation>
    <scope>NUCLEOTIDE SEQUENCE</scope>
    <source>
        <strain evidence="8">KA19-0412C</strain>
    </source>
</reference>
<sequence>MARIPIPRARRLRLRPLQPAAPSQCAARRPCFAAARAMSTTGPSQSKNTEWIRAKLWKGEAPGPADPYTQRPEAETQSNLPEEALESRPRQDKTPAAVRDSRLTLPPRRTEAATEKELQSSDPAYVPATEAEGLEEIGPLSTWWEQPGHWGEESAFKGFGSTDRVAEREVVEVCLRRAVVEALALQQTGVFPEWATKKWSEGGSRNELEQALALQVEVRDGKATLKGDASSVAEALTSESQETEPATRISVEEAKEMIKSWDPSWKNIALDNSLRFALRKRLYQLTGVLLPDAKLAAANTTKHILTLAARDPKPLKLAQLLEKRGAFSELANVTVHGRKIGPIDKEVAVGRWKVIEEELKKRDLPATGYGNAGRNKERDWLTGKM</sequence>
<accession>A0A9P8QGW1</accession>
<dbReference type="AlphaFoldDB" id="A0A9P8QGW1"/>